<dbReference type="Pfam" id="PF09826">
    <property type="entry name" value="Beta_propel"/>
    <property type="match status" value="1"/>
</dbReference>
<dbReference type="Proteomes" id="UP000449906">
    <property type="component" value="Unassembled WGS sequence"/>
</dbReference>
<evidence type="ECO:0000313" key="3">
    <source>
        <dbReference type="EMBL" id="KAB2808476.1"/>
    </source>
</evidence>
<dbReference type="RefSeq" id="WP_151582145.1">
    <property type="nucleotide sequence ID" value="NZ_WBVM01000003.1"/>
</dbReference>
<proteinExistence type="predicted"/>
<gene>
    <name evidence="3" type="ORF">F9L07_23540</name>
</gene>
<reference evidence="3 4" key="1">
    <citation type="submission" date="2019-09" db="EMBL/GenBank/DDBJ databases">
        <title>Pimelobacter sp. isolated from Paulinella.</title>
        <authorList>
            <person name="Jeong S.E."/>
        </authorList>
    </citation>
    <scope>NUCLEOTIDE SEQUENCE [LARGE SCALE GENOMIC DNA]</scope>
    <source>
        <strain evidence="3 4">Pch-N</strain>
    </source>
</reference>
<feature type="transmembrane region" description="Helical" evidence="2">
    <location>
        <begin position="37"/>
        <end position="56"/>
    </location>
</feature>
<evidence type="ECO:0000313" key="4">
    <source>
        <dbReference type="Proteomes" id="UP000449906"/>
    </source>
</evidence>
<sequence>MTDLERLWDDYPTGPAPTQQILAATAASRRRRRRRPLLRSVVTAGAVTALVGAFVAGSLTSGGPGGAGGPGGGDGAGGEGTTRYAAFRADLKPAASCSDLLQTYVDRGLDLVGSWGWEGVDPLASVVGSVRDDALVNGLTDELGRRYSSAKAPAQSQRQVNSETGTNVQEAGVDEPDTVKTDGALLAVVRADRLTTYDVTGSSSRRLGTLVLPRIQNAEILLSGDTVVAVGADAAARRERTRVVTVSLADPAAPEVTDQVVYDATLLSARQHGSTVRLVLAAGLPDLDFVSPGPARSERQALRHNREVVEKSTIEDWLPTIAVDGGAAKQLLDCADVAVPSDSLALDTTSVVGFDAGAPGRVDAIGLAGRTDIAYESADHLYLAASGGWAGWDRRGDTVDCLRSCPGRGALWTGPGGTSFLFDFALDGTRAAHVASGEVEGALRDRWSLDEADDVLRVAVGPTSETGDFNSLVTFERQGTELVERGRLDHLGPREELQSVRWFDGLAILVTFRQVDPLYAVDLTDTAHPRLLSKLKIPGFSSYLHPLGRARMIGVGEGPDGKGGWGAQIGLFDVRDPSAVTRRDVLRYPPGTEALAGSDPRAFTWLPDERTFLTVVQKWGARRVGYLSVIRLHEGRMHERRVKVEYGSDVDLVRAVPMPDGRVVVVTGDDAQFFEL</sequence>
<accession>A0A7J5DTQ7</accession>
<feature type="region of interest" description="Disordered" evidence="1">
    <location>
        <begin position="149"/>
        <end position="168"/>
    </location>
</feature>
<dbReference type="AlphaFoldDB" id="A0A7J5DTQ7"/>
<keyword evidence="2" id="KW-0472">Membrane</keyword>
<comment type="caution">
    <text evidence="3">The sequence shown here is derived from an EMBL/GenBank/DDBJ whole genome shotgun (WGS) entry which is preliminary data.</text>
</comment>
<keyword evidence="2" id="KW-1133">Transmembrane helix</keyword>
<keyword evidence="2" id="KW-0812">Transmembrane</keyword>
<dbReference type="InterPro" id="IPR019198">
    <property type="entry name" value="Beta_propeller_containing"/>
</dbReference>
<organism evidence="3 4">
    <name type="scientific">Nocardioides simplex</name>
    <name type="common">Arthrobacter simplex</name>
    <dbReference type="NCBI Taxonomy" id="2045"/>
    <lineage>
        <taxon>Bacteria</taxon>
        <taxon>Bacillati</taxon>
        <taxon>Actinomycetota</taxon>
        <taxon>Actinomycetes</taxon>
        <taxon>Propionibacteriales</taxon>
        <taxon>Nocardioidaceae</taxon>
        <taxon>Pimelobacter</taxon>
    </lineage>
</organism>
<protein>
    <recommendedName>
        <fullName evidence="5">Beta propeller domain-containing protein</fullName>
    </recommendedName>
</protein>
<evidence type="ECO:0000256" key="2">
    <source>
        <dbReference type="SAM" id="Phobius"/>
    </source>
</evidence>
<evidence type="ECO:0000256" key="1">
    <source>
        <dbReference type="SAM" id="MobiDB-lite"/>
    </source>
</evidence>
<evidence type="ECO:0008006" key="5">
    <source>
        <dbReference type="Google" id="ProtNLM"/>
    </source>
</evidence>
<feature type="compositionally biased region" description="Polar residues" evidence="1">
    <location>
        <begin position="154"/>
        <end position="168"/>
    </location>
</feature>
<dbReference type="EMBL" id="WBVM01000003">
    <property type="protein sequence ID" value="KAB2808476.1"/>
    <property type="molecule type" value="Genomic_DNA"/>
</dbReference>
<name>A0A7J5DTQ7_NOCSI</name>